<dbReference type="InterPro" id="IPR001650">
    <property type="entry name" value="Helicase_C-like"/>
</dbReference>
<dbReference type="GO" id="GO:0016787">
    <property type="term" value="F:hydrolase activity"/>
    <property type="evidence" value="ECO:0007669"/>
    <property type="project" value="UniProtKB-KW"/>
</dbReference>
<feature type="domain" description="Helicase C-terminal" evidence="6">
    <location>
        <begin position="400"/>
        <end position="569"/>
    </location>
</feature>
<accession>A0A4R6SWU2</accession>
<evidence type="ECO:0000256" key="4">
    <source>
        <dbReference type="ARBA" id="ARBA00022840"/>
    </source>
</evidence>
<comment type="caution">
    <text evidence="7">The sequence shown here is derived from an EMBL/GenBank/DDBJ whole genome shotgun (WGS) entry which is preliminary data.</text>
</comment>
<dbReference type="SMART" id="SM00490">
    <property type="entry name" value="HELICc"/>
    <property type="match status" value="1"/>
</dbReference>
<dbReference type="InterPro" id="IPR027417">
    <property type="entry name" value="P-loop_NTPase"/>
</dbReference>
<keyword evidence="4" id="KW-0067">ATP-binding</keyword>
<dbReference type="Pfam" id="PF00270">
    <property type="entry name" value="DEAD"/>
    <property type="match status" value="1"/>
</dbReference>
<sequence length="879" mass="100400">MEENSLYTQAFDHQDLSAVISDLSLNLLSERFSAIVKTGIDREKLKKAVWLASVLSTSEDNLHQKRAQLFASLLFLAFQDDIEVLKSCYVLFSRLGNLTGTKFLANLYIDSQQTPVDLQSKYAFNDMLNQELLSQRARHIINTYKNSFLVTEFQKALWTNLGSENNLAISAPTSSGKSFIIKQFLINKFHETGPFKALYIVPSKALINQVSEEFYLEIDEQTHIKTSYLEEAEKFEKELYILTPERCIKLLGSGIPITFIFADEIQGVEDLSGRGLVFEYVYNELPMAFPEAKIITAGPNIKLPEATFVEIFEKPCAKVATAASPVFQLKVILKLAEHYNFAVEVISDSGKSRKFIQDFGFNSVSVSTEGTAVANLIHKIAPDDINIVYTKGGALAENWALKYSLIAPQPEVRDPDINELISFLKEDIHRDYYLAKCLQHGVAYHHGSLPDLVRKEIEELFAKEKIQTIFCTSTLLEGVNLPANNLFTLQPKKDKYDLSKFEFGNLIGRAGRLNASLYGTIYYIERAKDDIAAWEYFNSDYNKQIRTFSTAALNYLDISELSLEMNDIQKQDAESTSRARQINVFLKHKFIKGEEVLMNYLQKQDFTGDRLTQIISTLNGRMSSLTISKKVLVNNPSIDPLLQDRLYKTIINGDIREWVINKNAAFNDYLSFAEVDNIPHHFRPFYLQFVAIVEKLDAVFQIVEECKVKYHRWISPRSMCLQAKRWLYGDPIGKIISSNIAYLEKKNRLDTSQLDEVNRVINETIKYNSTVTTHLLPKYVKILIDVLESILTDGQKEEYKLTLSLATMLELGTQEPAVIRLISAGISRNVALNIFDIYKKKVPSYQRENVDILNWLSAQHQVEGLKPIYNRYLKRLKLL</sequence>
<dbReference type="RefSeq" id="WP_133577210.1">
    <property type="nucleotide sequence ID" value="NZ_SNYC01000005.1"/>
</dbReference>
<dbReference type="PROSITE" id="PS51194">
    <property type="entry name" value="HELICASE_CTER"/>
    <property type="match status" value="1"/>
</dbReference>
<keyword evidence="8" id="KW-1185">Reference proteome</keyword>
<evidence type="ECO:0000259" key="6">
    <source>
        <dbReference type="PROSITE" id="PS51194"/>
    </source>
</evidence>
<feature type="domain" description="Helicase ATP-binding" evidence="5">
    <location>
        <begin position="158"/>
        <end position="278"/>
    </location>
</feature>
<dbReference type="InterPro" id="IPR014001">
    <property type="entry name" value="Helicase_ATP-bd"/>
</dbReference>
<dbReference type="SMART" id="SM00487">
    <property type="entry name" value="DEXDc"/>
    <property type="match status" value="1"/>
</dbReference>
<evidence type="ECO:0000256" key="2">
    <source>
        <dbReference type="ARBA" id="ARBA00022801"/>
    </source>
</evidence>
<dbReference type="PROSITE" id="PS51192">
    <property type="entry name" value="HELICASE_ATP_BIND_1"/>
    <property type="match status" value="1"/>
</dbReference>
<organism evidence="7 8">
    <name type="scientific">Pedobacter metabolipauper</name>
    <dbReference type="NCBI Taxonomy" id="425513"/>
    <lineage>
        <taxon>Bacteria</taxon>
        <taxon>Pseudomonadati</taxon>
        <taxon>Bacteroidota</taxon>
        <taxon>Sphingobacteriia</taxon>
        <taxon>Sphingobacteriales</taxon>
        <taxon>Sphingobacteriaceae</taxon>
        <taxon>Pedobacter</taxon>
    </lineage>
</organism>
<evidence type="ECO:0000313" key="8">
    <source>
        <dbReference type="Proteomes" id="UP000295620"/>
    </source>
</evidence>
<dbReference type="GO" id="GO:0003676">
    <property type="term" value="F:nucleic acid binding"/>
    <property type="evidence" value="ECO:0007669"/>
    <property type="project" value="InterPro"/>
</dbReference>
<protein>
    <submittedName>
        <fullName evidence="7">Helicase-like protein</fullName>
    </submittedName>
</protein>
<dbReference type="Proteomes" id="UP000295620">
    <property type="component" value="Unassembled WGS sequence"/>
</dbReference>
<dbReference type="InterPro" id="IPR011545">
    <property type="entry name" value="DEAD/DEAH_box_helicase_dom"/>
</dbReference>
<dbReference type="PANTHER" id="PTHR47961:SF6">
    <property type="entry name" value="DNA-DIRECTED DNA POLYMERASE"/>
    <property type="match status" value="1"/>
</dbReference>
<name>A0A4R6SWU2_9SPHI</name>
<dbReference type="GO" id="GO:0004386">
    <property type="term" value="F:helicase activity"/>
    <property type="evidence" value="ECO:0007669"/>
    <property type="project" value="UniProtKB-KW"/>
</dbReference>
<dbReference type="GO" id="GO:0005524">
    <property type="term" value="F:ATP binding"/>
    <property type="evidence" value="ECO:0007669"/>
    <property type="project" value="UniProtKB-KW"/>
</dbReference>
<dbReference type="InterPro" id="IPR050474">
    <property type="entry name" value="Hel308_SKI2-like"/>
</dbReference>
<dbReference type="AlphaFoldDB" id="A0A4R6SWU2"/>
<dbReference type="OrthoDB" id="9812126at2"/>
<dbReference type="EMBL" id="SNYC01000005">
    <property type="protein sequence ID" value="TDQ08871.1"/>
    <property type="molecule type" value="Genomic_DNA"/>
</dbReference>
<proteinExistence type="predicted"/>
<keyword evidence="3 7" id="KW-0347">Helicase</keyword>
<reference evidence="7 8" key="1">
    <citation type="submission" date="2019-03" db="EMBL/GenBank/DDBJ databases">
        <title>Genomic Encyclopedia of Archaeal and Bacterial Type Strains, Phase II (KMG-II): from individual species to whole genera.</title>
        <authorList>
            <person name="Goeker M."/>
        </authorList>
    </citation>
    <scope>NUCLEOTIDE SEQUENCE [LARGE SCALE GENOMIC DNA]</scope>
    <source>
        <strain evidence="7 8">DSM 19035</strain>
    </source>
</reference>
<gene>
    <name evidence="7" type="ORF">ATK78_3391</name>
</gene>
<keyword evidence="1" id="KW-0547">Nucleotide-binding</keyword>
<keyword evidence="2" id="KW-0378">Hydrolase</keyword>
<dbReference type="PANTHER" id="PTHR47961">
    <property type="entry name" value="DNA POLYMERASE THETA, PUTATIVE (AFU_ORTHOLOGUE AFUA_1G05260)-RELATED"/>
    <property type="match status" value="1"/>
</dbReference>
<dbReference type="Gene3D" id="3.40.50.300">
    <property type="entry name" value="P-loop containing nucleotide triphosphate hydrolases"/>
    <property type="match status" value="2"/>
</dbReference>
<dbReference type="Pfam" id="PF00271">
    <property type="entry name" value="Helicase_C"/>
    <property type="match status" value="1"/>
</dbReference>
<evidence type="ECO:0000256" key="1">
    <source>
        <dbReference type="ARBA" id="ARBA00022741"/>
    </source>
</evidence>
<evidence type="ECO:0000313" key="7">
    <source>
        <dbReference type="EMBL" id="TDQ08871.1"/>
    </source>
</evidence>
<evidence type="ECO:0000256" key="3">
    <source>
        <dbReference type="ARBA" id="ARBA00022806"/>
    </source>
</evidence>
<dbReference type="SUPFAM" id="SSF52540">
    <property type="entry name" value="P-loop containing nucleoside triphosphate hydrolases"/>
    <property type="match status" value="2"/>
</dbReference>
<evidence type="ECO:0000259" key="5">
    <source>
        <dbReference type="PROSITE" id="PS51192"/>
    </source>
</evidence>